<accession>A0AA41Z216</accession>
<protein>
    <submittedName>
        <fullName evidence="1">Uncharacterized protein</fullName>
    </submittedName>
</protein>
<dbReference type="EMBL" id="JAMOIM010000025">
    <property type="protein sequence ID" value="MCW6511413.1"/>
    <property type="molecule type" value="Genomic_DNA"/>
</dbReference>
<keyword evidence="2" id="KW-1185">Reference proteome</keyword>
<name>A0AA41Z216_9HYPH</name>
<comment type="caution">
    <text evidence="1">The sequence shown here is derived from an EMBL/GenBank/DDBJ whole genome shotgun (WGS) entry which is preliminary data.</text>
</comment>
<dbReference type="RefSeq" id="WP_282587789.1">
    <property type="nucleotide sequence ID" value="NZ_JAMOIM010000025.1"/>
</dbReference>
<evidence type="ECO:0000313" key="2">
    <source>
        <dbReference type="Proteomes" id="UP001165667"/>
    </source>
</evidence>
<dbReference type="AlphaFoldDB" id="A0AA41Z216"/>
<proteinExistence type="predicted"/>
<gene>
    <name evidence="1" type="ORF">M8523_25860</name>
</gene>
<reference evidence="1" key="1">
    <citation type="submission" date="2022-05" db="EMBL/GenBank/DDBJ databases">
        <authorList>
            <person name="Pankratov T."/>
        </authorList>
    </citation>
    <scope>NUCLEOTIDE SEQUENCE</scope>
    <source>
        <strain evidence="1">BP6-180914</strain>
    </source>
</reference>
<evidence type="ECO:0000313" key="1">
    <source>
        <dbReference type="EMBL" id="MCW6511413.1"/>
    </source>
</evidence>
<dbReference type="Proteomes" id="UP001165667">
    <property type="component" value="Unassembled WGS sequence"/>
</dbReference>
<sequence length="173" mass="19874">MTELPPLPSNFIVYDHDNPSPYFPPEKVVYIESFTTDFSDEEVKQIRAMERFALNLNTGGVGGDEIPGIREKPTEMYLYFKRFSDASWRADVKALMDSIPDSFEDKGRCLVDMSRATLPNGDRYYPMTLLGDHEEWKRHLQQAATVCRTKLAHLIHWPDDGKVVDVAYRLEAA</sequence>
<organism evidence="1 2">
    <name type="scientific">Lichenifustis flavocetrariae</name>
    <dbReference type="NCBI Taxonomy" id="2949735"/>
    <lineage>
        <taxon>Bacteria</taxon>
        <taxon>Pseudomonadati</taxon>
        <taxon>Pseudomonadota</taxon>
        <taxon>Alphaproteobacteria</taxon>
        <taxon>Hyphomicrobiales</taxon>
        <taxon>Lichenihabitantaceae</taxon>
        <taxon>Lichenifustis</taxon>
    </lineage>
</organism>